<dbReference type="PANTHER" id="PTHR21152:SF40">
    <property type="entry name" value="ALANINE--GLYOXYLATE AMINOTRANSFERASE"/>
    <property type="match status" value="1"/>
</dbReference>
<dbReference type="Gene3D" id="3.90.1150.10">
    <property type="entry name" value="Aspartate Aminotransferase, domain 1"/>
    <property type="match status" value="1"/>
</dbReference>
<dbReference type="PANTHER" id="PTHR21152">
    <property type="entry name" value="AMINOTRANSFERASE CLASS V"/>
    <property type="match status" value="1"/>
</dbReference>
<sequence length="414" mass="46347">MKFLPLQTPNRTIMTPGPVEVDPRVLQAMSTPILGQFDPAFTSIMNEVMEMLLYLFRTDNKWAFPIDGTSRSGIEAMLASIIEQGDKVLIPIYGRFGYLLTEICERYGADVTTIEREWGTVFDPEDVIREIKKVQPKIVAIVHGETSTGCMQPLEEIGKACREMDVILVVDAVATIGGTDVNVDEWQLDGVIGGTQKCLSVPSGMAPITYNDRIEKIVLSRKKVERGIRTELDQQMATGQTIISNYFDLSQLQDYWSPRRLNHHTEATSMLYALREGLRLIMEEGLDNRFARHRLHERALMAGLEAMGLTLFGDKRFKLPTVTCVNIPQGVDGESVRRMLLDEFGIEIASSFGPLHGKIWRIGTMGYSCRKENILKLLTALEAVLIYHGVRINRGEGAQAALSMYGKQKSKVSS</sequence>
<dbReference type="SUPFAM" id="SSF53383">
    <property type="entry name" value="PLP-dependent transferases"/>
    <property type="match status" value="1"/>
</dbReference>
<organism evidence="5 6">
    <name type="scientific">Aeribacillus composti</name>
    <dbReference type="NCBI Taxonomy" id="1868734"/>
    <lineage>
        <taxon>Bacteria</taxon>
        <taxon>Bacillati</taxon>
        <taxon>Bacillota</taxon>
        <taxon>Bacilli</taxon>
        <taxon>Bacillales</taxon>
        <taxon>Bacillaceae</taxon>
        <taxon>Aeribacillus</taxon>
    </lineage>
</organism>
<dbReference type="InterPro" id="IPR015421">
    <property type="entry name" value="PyrdxlP-dep_Trfase_major"/>
</dbReference>
<evidence type="ECO:0000256" key="1">
    <source>
        <dbReference type="ARBA" id="ARBA00001933"/>
    </source>
</evidence>
<dbReference type="Gene3D" id="3.40.640.10">
    <property type="entry name" value="Type I PLP-dependent aspartate aminotransferase-like (Major domain)"/>
    <property type="match status" value="1"/>
</dbReference>
<keyword evidence="6" id="KW-1185">Reference proteome</keyword>
<evidence type="ECO:0000313" key="6">
    <source>
        <dbReference type="Proteomes" id="UP001303701"/>
    </source>
</evidence>
<evidence type="ECO:0000259" key="4">
    <source>
        <dbReference type="Pfam" id="PF00266"/>
    </source>
</evidence>
<comment type="similarity">
    <text evidence="2">Belongs to the class-V pyridoxal-phosphate-dependent aminotransferase family.</text>
</comment>
<dbReference type="RefSeq" id="WP_311067187.1">
    <property type="nucleotide sequence ID" value="NZ_CP134501.1"/>
</dbReference>
<name>A0ABY9WF52_9BACI</name>
<reference evidence="5 6" key="1">
    <citation type="submission" date="2023-09" db="EMBL/GenBank/DDBJ databases">
        <title>Different Types of Thermotolerant Ring-Cleaving Dioxygenases derived from Aeribacillus composti HB-1 applied for multiple aromatic hydrocarbons removal.</title>
        <authorList>
            <person name="Cao L."/>
            <person name="Li M."/>
            <person name="Ma T."/>
        </authorList>
    </citation>
    <scope>NUCLEOTIDE SEQUENCE [LARGE SCALE GENOMIC DNA]</scope>
    <source>
        <strain evidence="5 6">HB-1</strain>
    </source>
</reference>
<protein>
    <submittedName>
        <fullName evidence="5">Alanine--glyoxylate aminotransferase family protein</fullName>
    </submittedName>
</protein>
<keyword evidence="5" id="KW-0808">Transferase</keyword>
<proteinExistence type="inferred from homology"/>
<evidence type="ECO:0000313" key="5">
    <source>
        <dbReference type="EMBL" id="WNF34500.1"/>
    </source>
</evidence>
<dbReference type="GeneID" id="301125820"/>
<dbReference type="Proteomes" id="UP001303701">
    <property type="component" value="Chromosome"/>
</dbReference>
<comment type="cofactor">
    <cofactor evidence="1">
        <name>pyridoxal 5'-phosphate</name>
        <dbReference type="ChEBI" id="CHEBI:597326"/>
    </cofactor>
</comment>
<accession>A0ABY9WF52</accession>
<dbReference type="InterPro" id="IPR024169">
    <property type="entry name" value="SP_NH2Trfase/AEP_transaminase"/>
</dbReference>
<dbReference type="GO" id="GO:0008483">
    <property type="term" value="F:transaminase activity"/>
    <property type="evidence" value="ECO:0007669"/>
    <property type="project" value="UniProtKB-KW"/>
</dbReference>
<dbReference type="Pfam" id="PF00266">
    <property type="entry name" value="Aminotran_5"/>
    <property type="match status" value="1"/>
</dbReference>
<gene>
    <name evidence="5" type="ORF">RI196_07570</name>
</gene>
<dbReference type="EMBL" id="CP134501">
    <property type="protein sequence ID" value="WNF34500.1"/>
    <property type="molecule type" value="Genomic_DNA"/>
</dbReference>
<keyword evidence="5" id="KW-0032">Aminotransferase</keyword>
<dbReference type="InterPro" id="IPR015424">
    <property type="entry name" value="PyrdxlP-dep_Trfase"/>
</dbReference>
<evidence type="ECO:0000256" key="2">
    <source>
        <dbReference type="ARBA" id="ARBA00009236"/>
    </source>
</evidence>
<keyword evidence="3" id="KW-0663">Pyridoxal phosphate</keyword>
<evidence type="ECO:0000256" key="3">
    <source>
        <dbReference type="ARBA" id="ARBA00022898"/>
    </source>
</evidence>
<dbReference type="PIRSF" id="PIRSF000524">
    <property type="entry name" value="SPT"/>
    <property type="match status" value="1"/>
</dbReference>
<dbReference type="InterPro" id="IPR000192">
    <property type="entry name" value="Aminotrans_V_dom"/>
</dbReference>
<dbReference type="InterPro" id="IPR015422">
    <property type="entry name" value="PyrdxlP-dep_Trfase_small"/>
</dbReference>
<feature type="domain" description="Aminotransferase class V" evidence="4">
    <location>
        <begin position="41"/>
        <end position="350"/>
    </location>
</feature>